<reference evidence="9" key="2">
    <citation type="journal article" date="2023" name="IMA Fungus">
        <title>Comparative genomic study of the Penicillium genus elucidates a diverse pangenome and 15 lateral gene transfer events.</title>
        <authorList>
            <person name="Petersen C."/>
            <person name="Sorensen T."/>
            <person name="Nielsen M.R."/>
            <person name="Sondergaard T.E."/>
            <person name="Sorensen J.L."/>
            <person name="Fitzpatrick D.A."/>
            <person name="Frisvad J.C."/>
            <person name="Nielsen K.L."/>
        </authorList>
    </citation>
    <scope>NUCLEOTIDE SEQUENCE</scope>
    <source>
        <strain evidence="9">IBT 16125</strain>
    </source>
</reference>
<name>A0AAD6BZ26_9EURO</name>
<keyword evidence="3" id="KW-0285">Flavoprotein</keyword>
<reference evidence="9" key="1">
    <citation type="submission" date="2022-12" db="EMBL/GenBank/DDBJ databases">
        <authorList>
            <person name="Petersen C."/>
        </authorList>
    </citation>
    <scope>NUCLEOTIDE SEQUENCE</scope>
    <source>
        <strain evidence="9">IBT 16125</strain>
    </source>
</reference>
<dbReference type="GO" id="GO:0030328">
    <property type="term" value="P:prenylcysteine catabolic process"/>
    <property type="evidence" value="ECO:0007669"/>
    <property type="project" value="InterPro"/>
</dbReference>
<dbReference type="InterPro" id="IPR017046">
    <property type="entry name" value="Prenylcysteine_Oxase1"/>
</dbReference>
<keyword evidence="4" id="KW-0732">Signal</keyword>
<dbReference type="Gene3D" id="3.50.50.60">
    <property type="entry name" value="FAD/NAD(P)-binding domain"/>
    <property type="match status" value="1"/>
</dbReference>
<dbReference type="GO" id="GO:0030327">
    <property type="term" value="P:prenylated protein catabolic process"/>
    <property type="evidence" value="ECO:0007669"/>
    <property type="project" value="TreeGrafter"/>
</dbReference>
<dbReference type="Pfam" id="PF07156">
    <property type="entry name" value="Prenylcys_lyase"/>
    <property type="match status" value="1"/>
</dbReference>
<dbReference type="GO" id="GO:0001735">
    <property type="term" value="F:prenylcysteine oxidase activity"/>
    <property type="evidence" value="ECO:0007669"/>
    <property type="project" value="InterPro"/>
</dbReference>
<evidence type="ECO:0000256" key="6">
    <source>
        <dbReference type="ARBA" id="ARBA00023002"/>
    </source>
</evidence>
<evidence type="ECO:0000313" key="9">
    <source>
        <dbReference type="EMBL" id="KAJ5439441.1"/>
    </source>
</evidence>
<dbReference type="PIRSF" id="PIRSF036292">
    <property type="entry name" value="Prenylcysteine_oxidase"/>
    <property type="match status" value="1"/>
</dbReference>
<evidence type="ECO:0000256" key="3">
    <source>
        <dbReference type="ARBA" id="ARBA00022630"/>
    </source>
</evidence>
<comment type="similarity">
    <text evidence="2">Belongs to the prenylcysteine oxidase family.</text>
</comment>
<evidence type="ECO:0000256" key="2">
    <source>
        <dbReference type="ARBA" id="ARBA00009967"/>
    </source>
</evidence>
<dbReference type="InterPro" id="IPR010795">
    <property type="entry name" value="Prenylcys_lyase"/>
</dbReference>
<evidence type="ECO:0000256" key="1">
    <source>
        <dbReference type="ARBA" id="ARBA00001974"/>
    </source>
</evidence>
<dbReference type="Proteomes" id="UP001213681">
    <property type="component" value="Unassembled WGS sequence"/>
</dbReference>
<feature type="domain" description="Prenylcysteine lyase" evidence="8">
    <location>
        <begin position="203"/>
        <end position="594"/>
    </location>
</feature>
<evidence type="ECO:0000256" key="4">
    <source>
        <dbReference type="ARBA" id="ARBA00022729"/>
    </source>
</evidence>
<dbReference type="RefSeq" id="XP_056762670.1">
    <property type="nucleotide sequence ID" value="XM_056913821.1"/>
</dbReference>
<comment type="caution">
    <text evidence="9">The sequence shown here is derived from an EMBL/GenBank/DDBJ whole genome shotgun (WGS) entry which is preliminary data.</text>
</comment>
<dbReference type="InterPro" id="IPR036188">
    <property type="entry name" value="FAD/NAD-bd_sf"/>
</dbReference>
<evidence type="ECO:0000259" key="8">
    <source>
        <dbReference type="Pfam" id="PF07156"/>
    </source>
</evidence>
<keyword evidence="5" id="KW-0274">FAD</keyword>
<dbReference type="AlphaFoldDB" id="A0AAD6BZ26"/>
<keyword evidence="7" id="KW-0325">Glycoprotein</keyword>
<proteinExistence type="inferred from homology"/>
<dbReference type="SUPFAM" id="SSF51905">
    <property type="entry name" value="FAD/NAD(P)-binding domain"/>
    <property type="match status" value="1"/>
</dbReference>
<dbReference type="GeneID" id="81604064"/>
<organism evidence="9 10">
    <name type="scientific">Penicillium daleae</name>
    <dbReference type="NCBI Taxonomy" id="63821"/>
    <lineage>
        <taxon>Eukaryota</taxon>
        <taxon>Fungi</taxon>
        <taxon>Dikarya</taxon>
        <taxon>Ascomycota</taxon>
        <taxon>Pezizomycotina</taxon>
        <taxon>Eurotiomycetes</taxon>
        <taxon>Eurotiomycetidae</taxon>
        <taxon>Eurotiales</taxon>
        <taxon>Aspergillaceae</taxon>
        <taxon>Penicillium</taxon>
    </lineage>
</organism>
<evidence type="ECO:0000313" key="10">
    <source>
        <dbReference type="Proteomes" id="UP001213681"/>
    </source>
</evidence>
<dbReference type="PANTHER" id="PTHR15944:SF0">
    <property type="entry name" value="PRENYLCYSTEINE LYASE DOMAIN-CONTAINING PROTEIN"/>
    <property type="match status" value="1"/>
</dbReference>
<comment type="cofactor">
    <cofactor evidence="1">
        <name>FAD</name>
        <dbReference type="ChEBI" id="CHEBI:57692"/>
    </cofactor>
</comment>
<sequence>MLRSPISDTAAPHCRNITASWPRSLATSTSNFQLTYLYDLSLDANLWLAEMAFTPRPLRDLWLLYTVLTILLPLSNAVQPQQLLRPALDASSKRVAVIGAGAGGSFAAYELRKLADEAGIPLNLTVFERASYIGGRSTTVNVFDHPAYPIELGASIFVEVNYNLVNASRDLGLTVRAADHARPRESDESIGIWDGKQFAFTMKDSYSWWNIGRLLWRYGMAPLRTQNLMKEIVGKFLRLYEEPLFPFQSLSEAAAAVDLLNTTSSTGEAFLAANRISTLFSREIIQASTRVNYGQNLGLIHGLESIVCMATDGAVSIDGGNWRIFDGAVKAANADVKLATTVTEIVRGDDGTIRVTSHPSDELDSPQSIDESEFDEVIIAGPLQYSGISISPPLEHIPDEIPYVKLHVTLFASPHQISAKYFGLDGKKDQVPETILTTLPEDLDLGQNPHGVGPAEFWSISTLRTVDYSVVKDGEEQHELHYVYKIFSPERPTADFIANLLDIDYPESTGSVITPHANTTIGDLPETEISWFHEKLWHPYPLLYPRVTFEETLLAPGVWYTSGIESFISTMETSALMGRNVAALMVQLWKKQEESKSSSPLLSLKTEL</sequence>
<dbReference type="EMBL" id="JAPVEA010000008">
    <property type="protein sequence ID" value="KAJ5439441.1"/>
    <property type="molecule type" value="Genomic_DNA"/>
</dbReference>
<accession>A0AAD6BZ26</accession>
<evidence type="ECO:0000256" key="5">
    <source>
        <dbReference type="ARBA" id="ARBA00022827"/>
    </source>
</evidence>
<gene>
    <name evidence="9" type="ORF">N7458_010439</name>
</gene>
<dbReference type="Pfam" id="PF13450">
    <property type="entry name" value="NAD_binding_8"/>
    <property type="match status" value="1"/>
</dbReference>
<dbReference type="PANTHER" id="PTHR15944">
    <property type="entry name" value="FARNESYLCYSTEINE LYASE"/>
    <property type="match status" value="1"/>
</dbReference>
<keyword evidence="10" id="KW-1185">Reference proteome</keyword>
<protein>
    <recommendedName>
        <fullName evidence="8">Prenylcysteine lyase domain-containing protein</fullName>
    </recommendedName>
</protein>
<evidence type="ECO:0000256" key="7">
    <source>
        <dbReference type="ARBA" id="ARBA00023180"/>
    </source>
</evidence>
<keyword evidence="6" id="KW-0560">Oxidoreductase</keyword>